<keyword evidence="5" id="KW-1185">Reference proteome</keyword>
<dbReference type="RefSeq" id="WP_123041935.1">
    <property type="nucleotide sequence ID" value="NZ_CP033433.1"/>
</dbReference>
<dbReference type="SUPFAM" id="SSF53756">
    <property type="entry name" value="UDP-Glycosyltransferase/glycogen phosphorylase"/>
    <property type="match status" value="1"/>
</dbReference>
<keyword evidence="1 4" id="KW-0808">Transferase</keyword>
<feature type="domain" description="Glycosyltransferase subfamily 4-like N-terminal" evidence="3">
    <location>
        <begin position="72"/>
        <end position="145"/>
    </location>
</feature>
<dbReference type="EMBL" id="CP033433">
    <property type="protein sequence ID" value="AYQ73851.1"/>
    <property type="molecule type" value="Genomic_DNA"/>
</dbReference>
<gene>
    <name evidence="4" type="ORF">EAV92_15450</name>
</gene>
<dbReference type="PANTHER" id="PTHR46401:SF2">
    <property type="entry name" value="GLYCOSYLTRANSFERASE WBBK-RELATED"/>
    <property type="match status" value="1"/>
</dbReference>
<dbReference type="InterPro" id="IPR001296">
    <property type="entry name" value="Glyco_trans_1"/>
</dbReference>
<dbReference type="PANTHER" id="PTHR46401">
    <property type="entry name" value="GLYCOSYLTRANSFERASE WBBK-RELATED"/>
    <property type="match status" value="1"/>
</dbReference>
<dbReference type="KEGG" id="coh:EAV92_15450"/>
<dbReference type="CDD" id="cd03801">
    <property type="entry name" value="GT4_PimA-like"/>
    <property type="match status" value="1"/>
</dbReference>
<dbReference type="Gene3D" id="3.40.50.2000">
    <property type="entry name" value="Glycogen Phosphorylase B"/>
    <property type="match status" value="2"/>
</dbReference>
<sequence>MAVYMLPKKLEGNKYIELLVESLERRDLPVKSFNREAVVRIGRGDVFHIHWPSYYYTGKNAAMTAAKSALFVLLLVYLRLRGAKIVWTVHNVWPHQTGETGWNRFMRKLLCRFCSRLIVMGDSVKAELVRHFKADESKIVRVPHGHYGGVYGSKGTNVRARFGIPEEDYLFLFVGQISPYKGLDHLVPSFKRMRDRHTHLLIAGKPSSDFDRSLLADCGEGVHLHLDFVPDEELADYVRGADAVVLPYRKITTSGTAILAASYCRPVVAPDLGLLKDYLTPDIAILYDPGKPDALAAAMAEIKERRDEFRSEDRYARILRDLDWHSVSRTMLDVYGTPAQVMTCP</sequence>
<dbReference type="Proteomes" id="UP000269097">
    <property type="component" value="Chromosome"/>
</dbReference>
<name>A0A3G3K122_9BACL</name>
<evidence type="ECO:0000259" key="3">
    <source>
        <dbReference type="Pfam" id="PF13439"/>
    </source>
</evidence>
<evidence type="ECO:0000256" key="1">
    <source>
        <dbReference type="ARBA" id="ARBA00022679"/>
    </source>
</evidence>
<reference evidence="4 5" key="1">
    <citation type="submission" date="2018-10" db="EMBL/GenBank/DDBJ databases">
        <title>Genome Sequence of Cohnella sp.</title>
        <authorList>
            <person name="Srinivasan S."/>
            <person name="Kim M.K."/>
        </authorList>
    </citation>
    <scope>NUCLEOTIDE SEQUENCE [LARGE SCALE GENOMIC DNA]</scope>
    <source>
        <strain evidence="4 5">18JY8-7</strain>
    </source>
</reference>
<dbReference type="GO" id="GO:0016757">
    <property type="term" value="F:glycosyltransferase activity"/>
    <property type="evidence" value="ECO:0007669"/>
    <property type="project" value="InterPro"/>
</dbReference>
<proteinExistence type="predicted"/>
<accession>A0A3G3K122</accession>
<organism evidence="4 5">
    <name type="scientific">Cohnella candidum</name>
    <dbReference type="NCBI Taxonomy" id="2674991"/>
    <lineage>
        <taxon>Bacteria</taxon>
        <taxon>Bacillati</taxon>
        <taxon>Bacillota</taxon>
        <taxon>Bacilli</taxon>
        <taxon>Bacillales</taxon>
        <taxon>Paenibacillaceae</taxon>
        <taxon>Cohnella</taxon>
    </lineage>
</organism>
<evidence type="ECO:0000313" key="4">
    <source>
        <dbReference type="EMBL" id="AYQ73851.1"/>
    </source>
</evidence>
<dbReference type="AlphaFoldDB" id="A0A3G3K122"/>
<dbReference type="Pfam" id="PF00534">
    <property type="entry name" value="Glycos_transf_1"/>
    <property type="match status" value="1"/>
</dbReference>
<dbReference type="GO" id="GO:0009103">
    <property type="term" value="P:lipopolysaccharide biosynthetic process"/>
    <property type="evidence" value="ECO:0007669"/>
    <property type="project" value="TreeGrafter"/>
</dbReference>
<feature type="domain" description="Glycosyl transferase family 1" evidence="2">
    <location>
        <begin position="158"/>
        <end position="308"/>
    </location>
</feature>
<evidence type="ECO:0000259" key="2">
    <source>
        <dbReference type="Pfam" id="PF00534"/>
    </source>
</evidence>
<dbReference type="Pfam" id="PF13439">
    <property type="entry name" value="Glyco_transf_4"/>
    <property type="match status" value="1"/>
</dbReference>
<dbReference type="InterPro" id="IPR028098">
    <property type="entry name" value="Glyco_trans_4-like_N"/>
</dbReference>
<evidence type="ECO:0000313" key="5">
    <source>
        <dbReference type="Proteomes" id="UP000269097"/>
    </source>
</evidence>
<protein>
    <submittedName>
        <fullName evidence="4">Glycosyltransferase</fullName>
    </submittedName>
</protein>